<sequence>MPTAPTERNFFRRSPIGPVLGKSQGPTKTSQKALLKAMEGLPPPVHSPTNPSTSSSNPFSLDSISGTSSTSDSRRDSHMPMEAGLPVKGKRLGVGVETSSMRLVRELQVALEEAEKAGIQNKFDEGESLAPNISSRTKRRNQRAMMAGKVAKATRGQSQGNRVLRGNGGVTKNKKAALGLERFGLGSEREESGSDNVGMPNGTISPAGRSTDIGIKDPSPSSGDVSMHDAGGNSPEVTVGGNKVETPESSSAVGMARRIGRHIGIFVAAVQDSTNDLRDNEEYEAWRSFLGKL</sequence>
<evidence type="ECO:0000313" key="3">
    <source>
        <dbReference type="Proteomes" id="UP000246991"/>
    </source>
</evidence>
<organism evidence="2 3">
    <name type="scientific">Tuber magnatum</name>
    <name type="common">white Piedmont truffle</name>
    <dbReference type="NCBI Taxonomy" id="42249"/>
    <lineage>
        <taxon>Eukaryota</taxon>
        <taxon>Fungi</taxon>
        <taxon>Dikarya</taxon>
        <taxon>Ascomycota</taxon>
        <taxon>Pezizomycotina</taxon>
        <taxon>Pezizomycetes</taxon>
        <taxon>Pezizales</taxon>
        <taxon>Tuberaceae</taxon>
        <taxon>Tuber</taxon>
    </lineage>
</organism>
<keyword evidence="3" id="KW-1185">Reference proteome</keyword>
<comment type="caution">
    <text evidence="2">The sequence shown here is derived from an EMBL/GenBank/DDBJ whole genome shotgun (WGS) entry which is preliminary data.</text>
</comment>
<evidence type="ECO:0000256" key="1">
    <source>
        <dbReference type="SAM" id="MobiDB-lite"/>
    </source>
</evidence>
<feature type="region of interest" description="Disordered" evidence="1">
    <location>
        <begin position="149"/>
        <end position="169"/>
    </location>
</feature>
<proteinExistence type="predicted"/>
<protein>
    <submittedName>
        <fullName evidence="2">Uncharacterized protein</fullName>
    </submittedName>
</protein>
<evidence type="ECO:0000313" key="2">
    <source>
        <dbReference type="EMBL" id="PWW75009.1"/>
    </source>
</evidence>
<feature type="compositionally biased region" description="Low complexity" evidence="1">
    <location>
        <begin position="47"/>
        <end position="71"/>
    </location>
</feature>
<feature type="region of interest" description="Disordered" evidence="1">
    <location>
        <begin position="187"/>
        <end position="251"/>
    </location>
</feature>
<dbReference type="AlphaFoldDB" id="A0A317SKQ6"/>
<feature type="region of interest" description="Disordered" evidence="1">
    <location>
        <begin position="1"/>
        <end position="86"/>
    </location>
</feature>
<gene>
    <name evidence="2" type="ORF">C7212DRAFT_364758</name>
</gene>
<accession>A0A317SKQ6</accession>
<dbReference type="OrthoDB" id="10513972at2759"/>
<name>A0A317SKQ6_9PEZI</name>
<dbReference type="EMBL" id="PYWC01000053">
    <property type="protein sequence ID" value="PWW75009.1"/>
    <property type="molecule type" value="Genomic_DNA"/>
</dbReference>
<reference evidence="2 3" key="1">
    <citation type="submission" date="2018-03" db="EMBL/GenBank/DDBJ databases">
        <title>Genomes of Pezizomycetes fungi and the evolution of truffles.</title>
        <authorList>
            <person name="Murat C."/>
            <person name="Payen T."/>
            <person name="Noel B."/>
            <person name="Kuo A."/>
            <person name="Martin F.M."/>
        </authorList>
    </citation>
    <scope>NUCLEOTIDE SEQUENCE [LARGE SCALE GENOMIC DNA]</scope>
    <source>
        <strain evidence="2">091103-1</strain>
    </source>
</reference>
<dbReference type="Proteomes" id="UP000246991">
    <property type="component" value="Unassembled WGS sequence"/>
</dbReference>